<reference evidence="7" key="2">
    <citation type="journal article" date="2022" name="Food Funct.">
        <title>Lactobacillus kefiranofaciens ZW18 from Kefir enhances the anti-tumor effect of anti-programmed cell death 1 (PD-1) immunotherapy by modulating the gut microbiota.</title>
        <authorList>
            <person name="Zhao J."/>
            <person name="Wang Y."/>
            <person name="Wang J."/>
            <person name="Lv M."/>
            <person name="Zhou C."/>
            <person name="Jia L."/>
            <person name="Geng W."/>
        </authorList>
    </citation>
    <scope>NUCLEOTIDE SEQUENCE</scope>
    <source>
        <strain evidence="7">ZW18</strain>
    </source>
</reference>
<keyword evidence="1" id="KW-0134">Cell wall</keyword>
<evidence type="ECO:0000313" key="7">
    <source>
        <dbReference type="EMBL" id="WGO85957.1"/>
    </source>
</evidence>
<dbReference type="EMBL" id="FMXC01000004">
    <property type="protein sequence ID" value="SDA45363.1"/>
    <property type="molecule type" value="Genomic_DNA"/>
</dbReference>
<gene>
    <name evidence="7" type="ORF">QEJ78_00200</name>
    <name evidence="6" type="ORF">SAMN02983011_00664</name>
</gene>
<evidence type="ECO:0000313" key="9">
    <source>
        <dbReference type="Proteomes" id="UP001242513"/>
    </source>
</evidence>
<keyword evidence="3" id="KW-0732">Signal</keyword>
<reference evidence="6 8" key="1">
    <citation type="submission" date="2016-10" db="EMBL/GenBank/DDBJ databases">
        <authorList>
            <person name="Varghese N."/>
            <person name="Submissions S."/>
        </authorList>
    </citation>
    <scope>NUCLEOTIDE SEQUENCE [LARGE SCALE GENOMIC DNA]</scope>
    <source>
        <strain evidence="6 8">ATCC 43761</strain>
    </source>
</reference>
<accession>A0AAX3UE65</accession>
<evidence type="ECO:0000313" key="6">
    <source>
        <dbReference type="EMBL" id="SDA45363.1"/>
    </source>
</evidence>
<evidence type="ECO:0000256" key="2">
    <source>
        <dbReference type="ARBA" id="ARBA00022525"/>
    </source>
</evidence>
<name>A0AAX3UE65_9LACO</name>
<evidence type="ECO:0000259" key="5">
    <source>
        <dbReference type="Pfam" id="PF00746"/>
    </source>
</evidence>
<organism evidence="7 9">
    <name type="scientific">Lactobacillus kefiranofaciens</name>
    <dbReference type="NCBI Taxonomy" id="267818"/>
    <lineage>
        <taxon>Bacteria</taxon>
        <taxon>Bacillati</taxon>
        <taxon>Bacillota</taxon>
        <taxon>Bacilli</taxon>
        <taxon>Lactobacillales</taxon>
        <taxon>Lactobacillaceae</taxon>
        <taxon>Lactobacillus</taxon>
    </lineage>
</organism>
<proteinExistence type="predicted"/>
<keyword evidence="8" id="KW-1185">Reference proteome</keyword>
<sequence>MIEIKDFVGKNYGILYIEKSSYQIQEAINQTLLSNQKRHLLTLQENTDTPKNEPGRLLSETVISAQKNSQLPQTGEKRSSALAVGASLAFARTQLRLNL</sequence>
<dbReference type="InterPro" id="IPR019931">
    <property type="entry name" value="LPXTG_anchor"/>
</dbReference>
<keyword evidence="4" id="KW-0572">Peptidoglycan-anchor</keyword>
<evidence type="ECO:0000313" key="8">
    <source>
        <dbReference type="Proteomes" id="UP000181860"/>
    </source>
</evidence>
<evidence type="ECO:0000256" key="1">
    <source>
        <dbReference type="ARBA" id="ARBA00022512"/>
    </source>
</evidence>
<protein>
    <submittedName>
        <fullName evidence="6 7">Anchor</fullName>
    </submittedName>
</protein>
<dbReference type="AlphaFoldDB" id="A0AAX3UE65"/>
<evidence type="ECO:0000256" key="4">
    <source>
        <dbReference type="ARBA" id="ARBA00023088"/>
    </source>
</evidence>
<dbReference type="Proteomes" id="UP000181860">
    <property type="component" value="Unassembled WGS sequence"/>
</dbReference>
<reference evidence="7" key="3">
    <citation type="submission" date="2023-04" db="EMBL/GenBank/DDBJ databases">
        <authorList>
            <person name="Wang Y."/>
        </authorList>
    </citation>
    <scope>NUCLEOTIDE SEQUENCE</scope>
    <source>
        <strain evidence="7">ZW18</strain>
    </source>
</reference>
<feature type="domain" description="Gram-positive cocci surface proteins LPxTG" evidence="5">
    <location>
        <begin position="64"/>
        <end position="91"/>
    </location>
</feature>
<dbReference type="EMBL" id="CP123735">
    <property type="protein sequence ID" value="WGO85957.1"/>
    <property type="molecule type" value="Genomic_DNA"/>
</dbReference>
<dbReference type="RefSeq" id="WP_013854528.1">
    <property type="nucleotide sequence ID" value="NZ_CP123735.1"/>
</dbReference>
<dbReference type="Proteomes" id="UP001242513">
    <property type="component" value="Chromosome"/>
</dbReference>
<evidence type="ECO:0000256" key="3">
    <source>
        <dbReference type="ARBA" id="ARBA00022729"/>
    </source>
</evidence>
<dbReference type="Pfam" id="PF00746">
    <property type="entry name" value="Gram_pos_anchor"/>
    <property type="match status" value="1"/>
</dbReference>
<keyword evidence="2" id="KW-0964">Secreted</keyword>